<evidence type="ECO:0008006" key="3">
    <source>
        <dbReference type="Google" id="ProtNLM"/>
    </source>
</evidence>
<protein>
    <recommendedName>
        <fullName evidence="3">KaiC-like domain-containing protein</fullName>
    </recommendedName>
</protein>
<comment type="caution">
    <text evidence="1">The sequence shown here is derived from an EMBL/GenBank/DDBJ whole genome shotgun (WGS) entry which is preliminary data.</text>
</comment>
<dbReference type="Proteomes" id="UP000053462">
    <property type="component" value="Unassembled WGS sequence"/>
</dbReference>
<keyword evidence="2" id="KW-1185">Reference proteome</keyword>
<dbReference type="STRING" id="227598.APY94_01020"/>
<dbReference type="AlphaFoldDB" id="A0A124EBM3"/>
<evidence type="ECO:0000313" key="1">
    <source>
        <dbReference type="EMBL" id="KUH34601.1"/>
    </source>
</evidence>
<dbReference type="Gene3D" id="3.40.50.11570">
    <property type="entry name" value="Protein of unknown function DUF257"/>
    <property type="match status" value="1"/>
</dbReference>
<proteinExistence type="predicted"/>
<dbReference type="InterPro" id="IPR005489">
    <property type="entry name" value="DUF257"/>
</dbReference>
<gene>
    <name evidence="1" type="ORF">APY94_01020</name>
</gene>
<dbReference type="EMBL" id="LLYW01000003">
    <property type="protein sequence ID" value="KUH34601.1"/>
    <property type="molecule type" value="Genomic_DNA"/>
</dbReference>
<accession>A0A124EBM3</accession>
<dbReference type="RefSeq" id="WP_058937871.1">
    <property type="nucleotide sequence ID" value="NZ_LLYW01000003.1"/>
</dbReference>
<dbReference type="OrthoDB" id="85940at2157"/>
<evidence type="ECO:0000313" key="2">
    <source>
        <dbReference type="Proteomes" id="UP000053462"/>
    </source>
</evidence>
<dbReference type="Pfam" id="PF03192">
    <property type="entry name" value="DUF257"/>
    <property type="match status" value="1"/>
</dbReference>
<name>A0A124EBM3_9EURY</name>
<sequence>MLSTERVYEYLDSVFFGDVILVENESPYGTALMTRLIAEYGRKKGVPVYVDDILDSLHVVREHLRFLGIDEDFTDVSVIKTGGVKSIGNVVARIGIESDAARYLNQHRAALKKAAPGKRYIHITLGIERLFAFFESKREFYMMTGAIKERLGDESHVSFYILNRSVVSALRTNPIPELEEIATTVVRIQLRNKRHALVFAKGPTLRIVDGDMIAYLDGSAR</sequence>
<organism evidence="1 2">
    <name type="scientific">Thermococcus celericrescens</name>
    <dbReference type="NCBI Taxonomy" id="227598"/>
    <lineage>
        <taxon>Archaea</taxon>
        <taxon>Methanobacteriati</taxon>
        <taxon>Methanobacteriota</taxon>
        <taxon>Thermococci</taxon>
        <taxon>Thermococcales</taxon>
        <taxon>Thermococcaceae</taxon>
        <taxon>Thermococcus</taxon>
    </lineage>
</organism>
<reference evidence="1 2" key="1">
    <citation type="submission" date="2015-10" db="EMBL/GenBank/DDBJ databases">
        <title>Draft genome sequence of Thermococcus celericrescens strain DSM 17994.</title>
        <authorList>
            <person name="Hong S.-J."/>
            <person name="Park C.-E."/>
            <person name="Shin J.-H."/>
        </authorList>
    </citation>
    <scope>NUCLEOTIDE SEQUENCE [LARGE SCALE GENOMIC DNA]</scope>
    <source>
        <strain evidence="1 2">DSM 17994</strain>
    </source>
</reference>